<keyword evidence="1" id="KW-0472">Membrane</keyword>
<gene>
    <name evidence="2" type="ORF">NCTC13067_01578</name>
</gene>
<dbReference type="Proteomes" id="UP000255469">
    <property type="component" value="Unassembled WGS sequence"/>
</dbReference>
<proteinExistence type="predicted"/>
<name>A0A379E598_9BACT</name>
<protein>
    <recommendedName>
        <fullName evidence="4">Glycosyltransferase RgtA/B/C/D-like domain-containing protein</fullName>
    </recommendedName>
</protein>
<accession>A0A379E598</accession>
<keyword evidence="1" id="KW-0812">Transmembrane</keyword>
<feature type="transmembrane region" description="Helical" evidence="1">
    <location>
        <begin position="80"/>
        <end position="101"/>
    </location>
</feature>
<evidence type="ECO:0000313" key="3">
    <source>
        <dbReference type="Proteomes" id="UP000255469"/>
    </source>
</evidence>
<feature type="transmembrane region" description="Helical" evidence="1">
    <location>
        <begin position="341"/>
        <end position="365"/>
    </location>
</feature>
<dbReference type="EMBL" id="UGTM01000001">
    <property type="protein sequence ID" value="SUB87897.1"/>
    <property type="molecule type" value="Genomic_DNA"/>
</dbReference>
<feature type="transmembrane region" description="Helical" evidence="1">
    <location>
        <begin position="200"/>
        <end position="219"/>
    </location>
</feature>
<sequence length="467" mass="53826">MKAMKARIRRNPIFWILLTAPLALLLLCQLQPTFDDWTYYTIPQTTPLTIQSLLPDGNYWRPFDVLFGHLLGLDYRLFPLLNHLFILLGHILNTLLICRILQWFQVGRLSRNLSVIFFYLSSGTLGTVLDIDSLNQVYSLLWGLLALYSYISLSGCRRLILWLLCALLSVFAKESGYIWFVCPPFLVWSVGKASFRHAMRQAVCGFLPFVLYLVCRFLLTDSFHLENNVYMEFTAQRLLRNISLLLGMTLYPVDYASLIHPQHRHLAVVVVTGLLPLPFLWLLLRSYRWRKPLTVLLLSFFAGAFVNLMTVFTLMHCYAVLPFAAMMIALLCEQIKNKRVLIVSASLYLLAAAFTLFHHGYAAWLSGKTGERMARSFVSQCSQPVNKVMLIHLEKGETKYSSFWVIPYEAFGWGYSVRQQTGYQWPKTILNEEITDKKQLESLLPKAEKAGCDGVWYAEDDTVKRIR</sequence>
<evidence type="ECO:0000256" key="1">
    <source>
        <dbReference type="SAM" id="Phobius"/>
    </source>
</evidence>
<feature type="transmembrane region" description="Helical" evidence="1">
    <location>
        <begin position="113"/>
        <end position="131"/>
    </location>
</feature>
<feature type="transmembrane region" description="Helical" evidence="1">
    <location>
        <begin position="137"/>
        <end position="153"/>
    </location>
</feature>
<feature type="transmembrane region" description="Helical" evidence="1">
    <location>
        <begin position="265"/>
        <end position="284"/>
    </location>
</feature>
<reference evidence="2 3" key="1">
    <citation type="submission" date="2018-06" db="EMBL/GenBank/DDBJ databases">
        <authorList>
            <consortium name="Pathogen Informatics"/>
            <person name="Doyle S."/>
        </authorList>
    </citation>
    <scope>NUCLEOTIDE SEQUENCE [LARGE SCALE GENOMIC DNA]</scope>
    <source>
        <strain evidence="2 3">NCTC13067</strain>
    </source>
</reference>
<evidence type="ECO:0008006" key="4">
    <source>
        <dbReference type="Google" id="ProtNLM"/>
    </source>
</evidence>
<evidence type="ECO:0000313" key="2">
    <source>
        <dbReference type="EMBL" id="SUB87897.1"/>
    </source>
</evidence>
<feature type="transmembrane region" description="Helical" evidence="1">
    <location>
        <begin position="160"/>
        <end position="180"/>
    </location>
</feature>
<organism evidence="2 3">
    <name type="scientific">Prevotella denticola</name>
    <dbReference type="NCBI Taxonomy" id="28129"/>
    <lineage>
        <taxon>Bacteria</taxon>
        <taxon>Pseudomonadati</taxon>
        <taxon>Bacteroidota</taxon>
        <taxon>Bacteroidia</taxon>
        <taxon>Bacteroidales</taxon>
        <taxon>Prevotellaceae</taxon>
        <taxon>Prevotella</taxon>
    </lineage>
</organism>
<keyword evidence="1" id="KW-1133">Transmembrane helix</keyword>
<dbReference type="AlphaFoldDB" id="A0A379E598"/>
<feature type="transmembrane region" description="Helical" evidence="1">
    <location>
        <begin position="296"/>
        <end position="321"/>
    </location>
</feature>
<feature type="transmembrane region" description="Helical" evidence="1">
    <location>
        <begin position="239"/>
        <end position="259"/>
    </location>
</feature>